<dbReference type="SUPFAM" id="SSF56925">
    <property type="entry name" value="OMPA-like"/>
    <property type="match status" value="1"/>
</dbReference>
<keyword evidence="14" id="KW-1185">Reference proteome</keyword>
<dbReference type="InterPro" id="IPR006664">
    <property type="entry name" value="OMP_bac"/>
</dbReference>
<dbReference type="GO" id="GO:0006811">
    <property type="term" value="P:monoatomic ion transport"/>
    <property type="evidence" value="ECO:0007669"/>
    <property type="project" value="UniProtKB-KW"/>
</dbReference>
<dbReference type="SUPFAM" id="SSF103647">
    <property type="entry name" value="TSP type-3 repeat"/>
    <property type="match status" value="1"/>
</dbReference>
<dbReference type="PANTHER" id="PTHR30329">
    <property type="entry name" value="STATOR ELEMENT OF FLAGELLAR MOTOR COMPLEX"/>
    <property type="match status" value="1"/>
</dbReference>
<dbReference type="PRINTS" id="PR01021">
    <property type="entry name" value="OMPADOMAIN"/>
</dbReference>
<feature type="chain" id="PRO_5013048528" description="OmpA-like domain-containing protein" evidence="11">
    <location>
        <begin position="25"/>
        <end position="415"/>
    </location>
</feature>
<evidence type="ECO:0000256" key="1">
    <source>
        <dbReference type="ARBA" id="ARBA00004571"/>
    </source>
</evidence>
<dbReference type="PROSITE" id="PS51123">
    <property type="entry name" value="OMPA_2"/>
    <property type="match status" value="1"/>
</dbReference>
<evidence type="ECO:0000256" key="5">
    <source>
        <dbReference type="ARBA" id="ARBA00022729"/>
    </source>
</evidence>
<keyword evidence="8 10" id="KW-0472">Membrane</keyword>
<reference evidence="14" key="1">
    <citation type="submission" date="2016-04" db="EMBL/GenBank/DDBJ databases">
        <authorList>
            <person name="Chen L."/>
            <person name="Zhuang W."/>
            <person name="Wang G."/>
        </authorList>
    </citation>
    <scope>NUCLEOTIDE SEQUENCE [LARGE SCALE GENOMIC DNA]</scope>
    <source>
        <strain evidence="14">208</strain>
    </source>
</reference>
<keyword evidence="4" id="KW-0812">Transmembrane</keyword>
<dbReference type="CDD" id="cd07185">
    <property type="entry name" value="OmpA_C-like"/>
    <property type="match status" value="1"/>
</dbReference>
<dbReference type="InterPro" id="IPR006690">
    <property type="entry name" value="OMPA-like_CS"/>
</dbReference>
<dbReference type="Gene3D" id="4.10.1080.10">
    <property type="entry name" value="TSP type-3 repeat"/>
    <property type="match status" value="1"/>
</dbReference>
<dbReference type="GO" id="GO:0007155">
    <property type="term" value="P:cell adhesion"/>
    <property type="evidence" value="ECO:0007669"/>
    <property type="project" value="InterPro"/>
</dbReference>
<gene>
    <name evidence="13" type="ORF">A4R26_01030</name>
</gene>
<evidence type="ECO:0000256" key="11">
    <source>
        <dbReference type="SAM" id="SignalP"/>
    </source>
</evidence>
<dbReference type="InterPro" id="IPR050330">
    <property type="entry name" value="Bact_OuterMem_StrucFunc"/>
</dbReference>
<dbReference type="PROSITE" id="PS01068">
    <property type="entry name" value="OMPA_1"/>
    <property type="match status" value="1"/>
</dbReference>
<evidence type="ECO:0000256" key="8">
    <source>
        <dbReference type="ARBA" id="ARBA00023136"/>
    </source>
</evidence>
<keyword evidence="5 11" id="KW-0732">Signal</keyword>
<dbReference type="STRING" id="550983.A4R26_01030"/>
<evidence type="ECO:0000256" key="4">
    <source>
        <dbReference type="ARBA" id="ARBA00022692"/>
    </source>
</evidence>
<sequence>MAKIVNRLLSFVIVSCLPAIQAKAQVPPAGFTKTPAIGVHLAYFDFNGADKLSHFGRRMKPGLALHFQNNLSKRFDYTISLAGAFLEFPGEKSGATNEDDKQLLLENDFAIRARLLRSPALFNPYILAGIGWSQYDNRFASYAPAGAGVQVNITPDLFLLVNTQYRIRLTSQQQGHFFHSIGIAGAISRKKIVHAQPQPIPLPVVKKAVHSDSDGDGILDSLDACPQVPGVAQFKGCPVPDRDGDGIYDADDACPDVKGIIEYKGCPMPDKDLDGVADSLDKCPELAGSAVNGGCPETAVLRSIFNWAAQNIFFENDSHRLLTSSFTALDSVANLMKKYPVIQLTIEGHTDNVGGIQYNQTLSEKRAGAVLQYLVKAGIDTSRLKAVGYGRQQPVADNNTAEGRAMNRRVVLKMQ</sequence>
<evidence type="ECO:0000256" key="6">
    <source>
        <dbReference type="ARBA" id="ARBA00023065"/>
    </source>
</evidence>
<dbReference type="PANTHER" id="PTHR30329:SF21">
    <property type="entry name" value="LIPOPROTEIN YIAD-RELATED"/>
    <property type="match status" value="1"/>
</dbReference>
<proteinExistence type="predicted"/>
<organism evidence="13 14">
    <name type="scientific">Niastella populi</name>
    <dbReference type="NCBI Taxonomy" id="550983"/>
    <lineage>
        <taxon>Bacteria</taxon>
        <taxon>Pseudomonadati</taxon>
        <taxon>Bacteroidota</taxon>
        <taxon>Chitinophagia</taxon>
        <taxon>Chitinophagales</taxon>
        <taxon>Chitinophagaceae</taxon>
        <taxon>Niastella</taxon>
    </lineage>
</organism>
<feature type="signal peptide" evidence="11">
    <location>
        <begin position="1"/>
        <end position="24"/>
    </location>
</feature>
<evidence type="ECO:0000313" key="14">
    <source>
        <dbReference type="Proteomes" id="UP000192276"/>
    </source>
</evidence>
<evidence type="ECO:0000256" key="9">
    <source>
        <dbReference type="ARBA" id="ARBA00023237"/>
    </source>
</evidence>
<evidence type="ECO:0000313" key="13">
    <source>
        <dbReference type="EMBL" id="OQP68422.1"/>
    </source>
</evidence>
<dbReference type="Gene3D" id="2.40.160.20">
    <property type="match status" value="1"/>
</dbReference>
<dbReference type="InterPro" id="IPR036737">
    <property type="entry name" value="OmpA-like_sf"/>
</dbReference>
<dbReference type="Proteomes" id="UP000192276">
    <property type="component" value="Unassembled WGS sequence"/>
</dbReference>
<keyword evidence="3" id="KW-1134">Transmembrane beta strand</keyword>
<comment type="subcellular location">
    <subcellularLocation>
        <location evidence="1">Cell outer membrane</location>
        <topology evidence="1">Multi-pass membrane protein</topology>
    </subcellularLocation>
</comment>
<dbReference type="InterPro" id="IPR028974">
    <property type="entry name" value="TSP_type-3_rpt"/>
</dbReference>
<keyword evidence="9" id="KW-0998">Cell outer membrane</keyword>
<dbReference type="RefSeq" id="WP_081158749.1">
    <property type="nucleotide sequence ID" value="NZ_LWBP01000001.1"/>
</dbReference>
<evidence type="ECO:0000256" key="7">
    <source>
        <dbReference type="ARBA" id="ARBA00023114"/>
    </source>
</evidence>
<comment type="caution">
    <text evidence="13">The sequence shown here is derived from an EMBL/GenBank/DDBJ whole genome shotgun (WGS) entry which is preliminary data.</text>
</comment>
<keyword evidence="2" id="KW-0813">Transport</keyword>
<evidence type="ECO:0000256" key="3">
    <source>
        <dbReference type="ARBA" id="ARBA00022452"/>
    </source>
</evidence>
<dbReference type="GO" id="GO:0015288">
    <property type="term" value="F:porin activity"/>
    <property type="evidence" value="ECO:0007669"/>
    <property type="project" value="UniProtKB-KW"/>
</dbReference>
<feature type="domain" description="OmpA-like" evidence="12">
    <location>
        <begin position="301"/>
        <end position="415"/>
    </location>
</feature>
<dbReference type="EMBL" id="LWBP01000001">
    <property type="protein sequence ID" value="OQP68422.1"/>
    <property type="molecule type" value="Genomic_DNA"/>
</dbReference>
<dbReference type="InterPro" id="IPR003367">
    <property type="entry name" value="Thrombospondin_3-like_rpt"/>
</dbReference>
<dbReference type="OrthoDB" id="1522982at2"/>
<name>A0A1V9GCZ0_9BACT</name>
<evidence type="ECO:0000259" key="12">
    <source>
        <dbReference type="PROSITE" id="PS51123"/>
    </source>
</evidence>
<dbReference type="Gene3D" id="3.30.1330.60">
    <property type="entry name" value="OmpA-like domain"/>
    <property type="match status" value="1"/>
</dbReference>
<dbReference type="AlphaFoldDB" id="A0A1V9GCZ0"/>
<protein>
    <recommendedName>
        <fullName evidence="12">OmpA-like domain-containing protein</fullName>
    </recommendedName>
</protein>
<dbReference type="InterPro" id="IPR011250">
    <property type="entry name" value="OMP/PagP_B-barrel"/>
</dbReference>
<dbReference type="GO" id="GO:0046930">
    <property type="term" value="C:pore complex"/>
    <property type="evidence" value="ECO:0007669"/>
    <property type="project" value="UniProtKB-KW"/>
</dbReference>
<dbReference type="GO" id="GO:0005509">
    <property type="term" value="F:calcium ion binding"/>
    <property type="evidence" value="ECO:0007669"/>
    <property type="project" value="InterPro"/>
</dbReference>
<evidence type="ECO:0000256" key="2">
    <source>
        <dbReference type="ARBA" id="ARBA00022448"/>
    </source>
</evidence>
<accession>A0A1V9GCZ0</accession>
<keyword evidence="7" id="KW-0626">Porin</keyword>
<dbReference type="Pfam" id="PF00691">
    <property type="entry name" value="OmpA"/>
    <property type="match status" value="1"/>
</dbReference>
<keyword evidence="6" id="KW-0406">Ion transport</keyword>
<dbReference type="InterPro" id="IPR006665">
    <property type="entry name" value="OmpA-like"/>
</dbReference>
<evidence type="ECO:0000256" key="10">
    <source>
        <dbReference type="PROSITE-ProRule" id="PRU00473"/>
    </source>
</evidence>
<dbReference type="Pfam" id="PF02412">
    <property type="entry name" value="TSP_3"/>
    <property type="match status" value="2"/>
</dbReference>
<dbReference type="GO" id="GO:0009279">
    <property type="term" value="C:cell outer membrane"/>
    <property type="evidence" value="ECO:0007669"/>
    <property type="project" value="UniProtKB-SubCell"/>
</dbReference>
<dbReference type="SUPFAM" id="SSF103088">
    <property type="entry name" value="OmpA-like"/>
    <property type="match status" value="1"/>
</dbReference>